<comment type="similarity">
    <text evidence="1">Belongs to the LysR transcriptional regulatory family.</text>
</comment>
<dbReference type="AlphaFoldDB" id="A0A3N1L1I6"/>
<comment type="caution">
    <text evidence="6">The sequence shown here is derived from an EMBL/GenBank/DDBJ whole genome shotgun (WGS) entry which is preliminary data.</text>
</comment>
<dbReference type="EMBL" id="RJKX01000015">
    <property type="protein sequence ID" value="ROP84326.1"/>
    <property type="molecule type" value="Genomic_DNA"/>
</dbReference>
<dbReference type="InterPro" id="IPR005119">
    <property type="entry name" value="LysR_subst-bd"/>
</dbReference>
<dbReference type="SUPFAM" id="SSF46785">
    <property type="entry name" value="Winged helix' DNA-binding domain"/>
    <property type="match status" value="1"/>
</dbReference>
<dbReference type="OrthoDB" id="9808620at2"/>
<keyword evidence="4" id="KW-0804">Transcription</keyword>
<dbReference type="Gene3D" id="1.10.10.10">
    <property type="entry name" value="Winged helix-like DNA-binding domain superfamily/Winged helix DNA-binding domain"/>
    <property type="match status" value="1"/>
</dbReference>
<keyword evidence="7" id="KW-1185">Reference proteome</keyword>
<evidence type="ECO:0000256" key="2">
    <source>
        <dbReference type="ARBA" id="ARBA00023015"/>
    </source>
</evidence>
<keyword evidence="3" id="KW-0238">DNA-binding</keyword>
<keyword evidence="2" id="KW-0805">Transcription regulation</keyword>
<dbReference type="Proteomes" id="UP000278222">
    <property type="component" value="Unassembled WGS sequence"/>
</dbReference>
<gene>
    <name evidence="6" type="ORF">EDC65_3676</name>
</gene>
<evidence type="ECO:0000256" key="1">
    <source>
        <dbReference type="ARBA" id="ARBA00009437"/>
    </source>
</evidence>
<evidence type="ECO:0000256" key="3">
    <source>
        <dbReference type="ARBA" id="ARBA00023125"/>
    </source>
</evidence>
<dbReference type="SUPFAM" id="SSF53850">
    <property type="entry name" value="Periplasmic binding protein-like II"/>
    <property type="match status" value="1"/>
</dbReference>
<dbReference type="PANTHER" id="PTHR30126">
    <property type="entry name" value="HTH-TYPE TRANSCRIPTIONAL REGULATOR"/>
    <property type="match status" value="1"/>
</dbReference>
<dbReference type="InterPro" id="IPR000847">
    <property type="entry name" value="LysR_HTH_N"/>
</dbReference>
<dbReference type="Pfam" id="PF00126">
    <property type="entry name" value="HTH_1"/>
    <property type="match status" value="1"/>
</dbReference>
<evidence type="ECO:0000313" key="6">
    <source>
        <dbReference type="EMBL" id="ROP84326.1"/>
    </source>
</evidence>
<protein>
    <submittedName>
        <fullName evidence="6">LysR family transcriptional regulator</fullName>
    </submittedName>
</protein>
<accession>A0A3N1L1I6</accession>
<dbReference type="FunFam" id="1.10.10.10:FF:000001">
    <property type="entry name" value="LysR family transcriptional regulator"/>
    <property type="match status" value="1"/>
</dbReference>
<dbReference type="GO" id="GO:0000976">
    <property type="term" value="F:transcription cis-regulatory region binding"/>
    <property type="evidence" value="ECO:0007669"/>
    <property type="project" value="TreeGrafter"/>
</dbReference>
<dbReference type="PROSITE" id="PS50931">
    <property type="entry name" value="HTH_LYSR"/>
    <property type="match status" value="1"/>
</dbReference>
<evidence type="ECO:0000259" key="5">
    <source>
        <dbReference type="PROSITE" id="PS50931"/>
    </source>
</evidence>
<proteinExistence type="inferred from homology"/>
<organism evidence="6 7">
    <name type="scientific">Stella humosa</name>
    <dbReference type="NCBI Taxonomy" id="94"/>
    <lineage>
        <taxon>Bacteria</taxon>
        <taxon>Pseudomonadati</taxon>
        <taxon>Pseudomonadota</taxon>
        <taxon>Alphaproteobacteria</taxon>
        <taxon>Rhodospirillales</taxon>
        <taxon>Stellaceae</taxon>
        <taxon>Stella</taxon>
    </lineage>
</organism>
<dbReference type="Pfam" id="PF03466">
    <property type="entry name" value="LysR_substrate"/>
    <property type="match status" value="1"/>
</dbReference>
<dbReference type="PRINTS" id="PR00039">
    <property type="entry name" value="HTHLYSR"/>
</dbReference>
<evidence type="ECO:0000256" key="4">
    <source>
        <dbReference type="ARBA" id="ARBA00023163"/>
    </source>
</evidence>
<dbReference type="InterPro" id="IPR036388">
    <property type="entry name" value="WH-like_DNA-bd_sf"/>
</dbReference>
<dbReference type="PANTHER" id="PTHR30126:SF94">
    <property type="entry name" value="LYSR FAMILY TRANSCRIPTIONAL REGULATOR"/>
    <property type="match status" value="1"/>
</dbReference>
<dbReference type="GO" id="GO:0003700">
    <property type="term" value="F:DNA-binding transcription factor activity"/>
    <property type="evidence" value="ECO:0007669"/>
    <property type="project" value="InterPro"/>
</dbReference>
<evidence type="ECO:0000313" key="7">
    <source>
        <dbReference type="Proteomes" id="UP000278222"/>
    </source>
</evidence>
<dbReference type="Gene3D" id="3.40.190.290">
    <property type="match status" value="1"/>
</dbReference>
<dbReference type="RefSeq" id="WP_123692171.1">
    <property type="nucleotide sequence ID" value="NZ_AP019700.1"/>
</dbReference>
<reference evidence="6 7" key="1">
    <citation type="submission" date="2018-11" db="EMBL/GenBank/DDBJ databases">
        <title>Genomic Encyclopedia of Type Strains, Phase IV (KMG-IV): sequencing the most valuable type-strain genomes for metagenomic binning, comparative biology and taxonomic classification.</title>
        <authorList>
            <person name="Goeker M."/>
        </authorList>
    </citation>
    <scope>NUCLEOTIDE SEQUENCE [LARGE SCALE GENOMIC DNA]</scope>
    <source>
        <strain evidence="6 7">DSM 5900</strain>
    </source>
</reference>
<name>A0A3N1L1I6_9PROT</name>
<feature type="domain" description="HTH lysR-type" evidence="5">
    <location>
        <begin position="1"/>
        <end position="58"/>
    </location>
</feature>
<dbReference type="InterPro" id="IPR036390">
    <property type="entry name" value="WH_DNA-bd_sf"/>
</dbReference>
<sequence>MRYTSLRSFHAVARAGGFTAAAEQLGVSQPTLTAQIATLEAEFGVRLFHRRNRRAELTPTGRDLLAITTRMFSEEREALEFLQQSRELRLGQLRVGAVGPYHVTEMLAAFSRRYPGIELSVAIGNSTQALQDLRDYRTDVAVLAHIDDDPALLAVPYRRHPVVVFTRTDHPFASRTAIALADLHGQRMIVREKGSTTRRAFEEAMRAAGVEPRIVVEIGSREAIREAVIHGLGIGYVSAAEFVPDPVLHRVAIADAQIFTYAHVVILRERADGRVIRAFLDTVRTMLRAE</sequence>